<evidence type="ECO:0000313" key="10">
    <source>
        <dbReference type="Proteomes" id="UP000704712"/>
    </source>
</evidence>
<keyword evidence="6" id="KW-0843">Virulence</keyword>
<gene>
    <name evidence="9" type="ORF">GN958_ATG01553</name>
</gene>
<evidence type="ECO:0000313" key="9">
    <source>
        <dbReference type="EMBL" id="KAF4149242.1"/>
    </source>
</evidence>
<feature type="domain" description="RXLR phytopathogen effector protein WY-domain" evidence="7">
    <location>
        <begin position="2"/>
        <end position="49"/>
    </location>
</feature>
<feature type="domain" description="RxLR effector PexRD54 WY" evidence="8">
    <location>
        <begin position="63"/>
        <end position="102"/>
    </location>
</feature>
<evidence type="ECO:0000256" key="5">
    <source>
        <dbReference type="ARBA" id="ARBA00022729"/>
    </source>
</evidence>
<protein>
    <recommendedName>
        <fullName evidence="11">RXLR effector family protein</fullName>
    </recommendedName>
</protein>
<comment type="caution">
    <text evidence="9">The sequence shown here is derived from an EMBL/GenBank/DDBJ whole genome shotgun (WGS) entry which is preliminary data.</text>
</comment>
<organism evidence="9 10">
    <name type="scientific">Phytophthora infestans</name>
    <name type="common">Potato late blight agent</name>
    <name type="synonym">Botrytis infestans</name>
    <dbReference type="NCBI Taxonomy" id="4787"/>
    <lineage>
        <taxon>Eukaryota</taxon>
        <taxon>Sar</taxon>
        <taxon>Stramenopiles</taxon>
        <taxon>Oomycota</taxon>
        <taxon>Peronosporomycetes</taxon>
        <taxon>Peronosporales</taxon>
        <taxon>Peronosporaceae</taxon>
        <taxon>Phytophthora</taxon>
    </lineage>
</organism>
<comment type="similarity">
    <text evidence="3">Belongs to the RxLR effector family.</text>
</comment>
<evidence type="ECO:0008006" key="11">
    <source>
        <dbReference type="Google" id="ProtNLM"/>
    </source>
</evidence>
<dbReference type="Proteomes" id="UP000704712">
    <property type="component" value="Unassembled WGS sequence"/>
</dbReference>
<dbReference type="EMBL" id="JAACNO010000183">
    <property type="protein sequence ID" value="KAF4149242.1"/>
    <property type="molecule type" value="Genomic_DNA"/>
</dbReference>
<reference evidence="9" key="1">
    <citation type="submission" date="2020-03" db="EMBL/GenBank/DDBJ databases">
        <title>Hybrid Assembly of Korean Phytophthora infestans isolates.</title>
        <authorList>
            <person name="Prokchorchik M."/>
            <person name="Lee Y."/>
            <person name="Seo J."/>
            <person name="Cho J.-H."/>
            <person name="Park Y.-E."/>
            <person name="Jang D.-C."/>
            <person name="Im J.-S."/>
            <person name="Choi J.-G."/>
            <person name="Park H.-J."/>
            <person name="Lee G.-B."/>
            <person name="Lee Y.-G."/>
            <person name="Hong S.-Y."/>
            <person name="Cho K."/>
            <person name="Sohn K.H."/>
        </authorList>
    </citation>
    <scope>NUCLEOTIDE SEQUENCE</scope>
    <source>
        <strain evidence="9">KR_2_A2</strain>
    </source>
</reference>
<evidence type="ECO:0000256" key="2">
    <source>
        <dbReference type="ARBA" id="ARBA00004613"/>
    </source>
</evidence>
<evidence type="ECO:0000256" key="1">
    <source>
        <dbReference type="ARBA" id="ARBA00004340"/>
    </source>
</evidence>
<evidence type="ECO:0000256" key="3">
    <source>
        <dbReference type="ARBA" id="ARBA00010400"/>
    </source>
</evidence>
<dbReference type="Pfam" id="PF22748">
    <property type="entry name" value="PexRD54_WY"/>
    <property type="match status" value="1"/>
</dbReference>
<dbReference type="AlphaFoldDB" id="A0A8S9VD36"/>
<dbReference type="InterPro" id="IPR054463">
    <property type="entry name" value="PexRD54_WY"/>
</dbReference>
<evidence type="ECO:0000259" key="7">
    <source>
        <dbReference type="Pfam" id="PF18634"/>
    </source>
</evidence>
<comment type="subcellular location">
    <subcellularLocation>
        <location evidence="1">Host cell</location>
    </subcellularLocation>
    <subcellularLocation>
        <location evidence="2">Secreted</location>
    </subcellularLocation>
</comment>
<dbReference type="GO" id="GO:0043657">
    <property type="term" value="C:host cell"/>
    <property type="evidence" value="ECO:0007669"/>
    <property type="project" value="UniProtKB-SubCell"/>
</dbReference>
<evidence type="ECO:0000256" key="6">
    <source>
        <dbReference type="ARBA" id="ARBA00023026"/>
    </source>
</evidence>
<name>A0A8S9VD36_PHYIN</name>
<keyword evidence="4" id="KW-0964">Secreted</keyword>
<dbReference type="GO" id="GO:0005576">
    <property type="term" value="C:extracellular region"/>
    <property type="evidence" value="ECO:0007669"/>
    <property type="project" value="UniProtKB-SubCell"/>
</dbReference>
<evidence type="ECO:0000256" key="4">
    <source>
        <dbReference type="ARBA" id="ARBA00022525"/>
    </source>
</evidence>
<keyword evidence="5" id="KW-0732">Signal</keyword>
<sequence>MATKGTVQFSTHHLFNLLWRNAESKGDLVQLFQSLSRVEGMKDLAHTMQLYMFQASKSTRNVMNTVWLQAFETPAEVFTTLRLADNTFENFNRPNLIGWLRYSKDYSKSVGFSTKDTLDLLMKAPHKRDTDFGLLFLSLKKESSIQKDAGVMKLVEKLQAQLFKNWMDSKMTPDLIAGRVVSSATTNWERVFSLPITDPKFKLVEEYTLKYAANEGGDLLARVRNCLSRTSP</sequence>
<dbReference type="InterPro" id="IPR040786">
    <property type="entry name" value="RXLR_WY"/>
</dbReference>
<dbReference type="Pfam" id="PF18634">
    <property type="entry name" value="RXLR_WY"/>
    <property type="match status" value="1"/>
</dbReference>
<proteinExistence type="inferred from homology"/>
<accession>A0A8S9VD36</accession>
<evidence type="ECO:0000259" key="8">
    <source>
        <dbReference type="Pfam" id="PF22748"/>
    </source>
</evidence>